<keyword evidence="2" id="KW-0472">Membrane</keyword>
<protein>
    <submittedName>
        <fullName evidence="4">KAP family NTPase</fullName>
    </submittedName>
</protein>
<dbReference type="Pfam" id="PF07693">
    <property type="entry name" value="KAP_NTPase"/>
    <property type="match status" value="1"/>
</dbReference>
<keyword evidence="5" id="KW-1185">Reference proteome</keyword>
<evidence type="ECO:0000313" key="4">
    <source>
        <dbReference type="EMBL" id="UYQ66397.1"/>
    </source>
</evidence>
<evidence type="ECO:0000256" key="2">
    <source>
        <dbReference type="SAM" id="Phobius"/>
    </source>
</evidence>
<organism evidence="4 5">
    <name type="scientific">Streptomyces peucetius</name>
    <dbReference type="NCBI Taxonomy" id="1950"/>
    <lineage>
        <taxon>Bacteria</taxon>
        <taxon>Bacillati</taxon>
        <taxon>Actinomycetota</taxon>
        <taxon>Actinomycetes</taxon>
        <taxon>Kitasatosporales</taxon>
        <taxon>Streptomycetaceae</taxon>
        <taxon>Streptomyces</taxon>
    </lineage>
</organism>
<keyword evidence="2" id="KW-0812">Transmembrane</keyword>
<feature type="domain" description="KAP NTPase" evidence="3">
    <location>
        <begin position="25"/>
        <end position="216"/>
    </location>
</feature>
<evidence type="ECO:0000313" key="5">
    <source>
        <dbReference type="Proteomes" id="UP001163878"/>
    </source>
</evidence>
<dbReference type="InterPro" id="IPR011646">
    <property type="entry name" value="KAP_P-loop"/>
</dbReference>
<keyword evidence="2" id="KW-1133">Transmembrane helix</keyword>
<reference evidence="4" key="1">
    <citation type="submission" date="2022-10" db="EMBL/GenBank/DDBJ databases">
        <title>Cytochrome P450 Catalyzes Benzene Ring Formation in the Biosynthesis of Trialkyl-Substituted Aromatic Polyketides.</title>
        <authorList>
            <person name="Zhao E."/>
            <person name="Ge H."/>
        </authorList>
    </citation>
    <scope>NUCLEOTIDE SEQUENCE</scope>
    <source>
        <strain evidence="4">NA0869</strain>
    </source>
</reference>
<sequence length="336" mass="36431">MPGVGRPGAGSGDPGRPRRPTRPWGPWGSEKSGVANLLRGELARDRGVRFVRFDAFKYAENPLRRNFIIAVATALGIEDRKYHEDLYCGQVTARIEFSGGALLRLLWTYARMFAVIASASVLVVAVLASLRSGPYQQTFIDMTTDVLKAGLAPAALLTSLTVLVSRTLTREHKTDAGDSDEQFERLFSSLVEQSKVKRLVVFVDELDRCAPSDVVAMGISEFGQGRSSPHLFRHSTEWGVSVSVARCRPGLPDHAGCGPRRALKGAFGGASRWLPLDLPRRRPGPPGRADGYGGRPGDRRDQRPRDQPELRPRSVVASGPARGAGPLAVRTGAARS</sequence>
<dbReference type="Proteomes" id="UP001163878">
    <property type="component" value="Chromosome"/>
</dbReference>
<feature type="compositionally biased region" description="Basic and acidic residues" evidence="1">
    <location>
        <begin position="296"/>
        <end position="312"/>
    </location>
</feature>
<evidence type="ECO:0000256" key="1">
    <source>
        <dbReference type="SAM" id="MobiDB-lite"/>
    </source>
</evidence>
<feature type="compositionally biased region" description="Gly residues" evidence="1">
    <location>
        <begin position="1"/>
        <end position="13"/>
    </location>
</feature>
<dbReference type="EMBL" id="CP107567">
    <property type="protein sequence ID" value="UYQ66397.1"/>
    <property type="molecule type" value="Genomic_DNA"/>
</dbReference>
<feature type="region of interest" description="Disordered" evidence="1">
    <location>
        <begin position="274"/>
        <end position="336"/>
    </location>
</feature>
<feature type="region of interest" description="Disordered" evidence="1">
    <location>
        <begin position="1"/>
        <end position="28"/>
    </location>
</feature>
<dbReference type="RefSeq" id="WP_264249916.1">
    <property type="nucleotide sequence ID" value="NZ_CP107567.1"/>
</dbReference>
<feature type="transmembrane region" description="Helical" evidence="2">
    <location>
        <begin position="112"/>
        <end position="130"/>
    </location>
</feature>
<gene>
    <name evidence="4" type="ORF">OGH68_05300</name>
</gene>
<proteinExistence type="predicted"/>
<dbReference type="SUPFAM" id="SSF52540">
    <property type="entry name" value="P-loop containing nucleoside triphosphate hydrolases"/>
    <property type="match status" value="1"/>
</dbReference>
<evidence type="ECO:0000259" key="3">
    <source>
        <dbReference type="Pfam" id="PF07693"/>
    </source>
</evidence>
<name>A0ABY6IKH4_STRPE</name>
<dbReference type="InterPro" id="IPR027417">
    <property type="entry name" value="P-loop_NTPase"/>
</dbReference>
<accession>A0ABY6IKH4</accession>